<dbReference type="Pfam" id="PF00364">
    <property type="entry name" value="Biotin_lipoyl"/>
    <property type="match status" value="1"/>
</dbReference>
<keyword evidence="1" id="KW-1133">Transmembrane helix</keyword>
<dbReference type="GeneID" id="98614709"/>
<keyword evidence="1" id="KW-0472">Membrane</keyword>
<evidence type="ECO:0000313" key="4">
    <source>
        <dbReference type="Proteomes" id="UP000001947"/>
    </source>
</evidence>
<organism evidence="3 4">
    <name type="scientific">Saccharophagus degradans (strain 2-40 / ATCC 43961 / DSM 17024)</name>
    <dbReference type="NCBI Taxonomy" id="203122"/>
    <lineage>
        <taxon>Bacteria</taxon>
        <taxon>Pseudomonadati</taxon>
        <taxon>Pseudomonadota</taxon>
        <taxon>Gammaproteobacteria</taxon>
        <taxon>Cellvibrionales</taxon>
        <taxon>Cellvibrionaceae</taxon>
        <taxon>Saccharophagus</taxon>
    </lineage>
</organism>
<name>Q21G44_SACD2</name>
<proteinExistence type="predicted"/>
<gene>
    <name evidence="3" type="ordered locus">Sde_3078</name>
</gene>
<dbReference type="InterPro" id="IPR000089">
    <property type="entry name" value="Biotin_lipoyl"/>
</dbReference>
<dbReference type="HOGENOM" id="CLU_1905216_0_0_6"/>
<dbReference type="InterPro" id="IPR011053">
    <property type="entry name" value="Single_hybrid_motif"/>
</dbReference>
<feature type="transmembrane region" description="Helical" evidence="1">
    <location>
        <begin position="110"/>
        <end position="132"/>
    </location>
</feature>
<dbReference type="EMBL" id="CP000282">
    <property type="protein sequence ID" value="ABD82335.1"/>
    <property type="molecule type" value="Genomic_DNA"/>
</dbReference>
<dbReference type="STRING" id="203122.Sde_3078"/>
<protein>
    <submittedName>
        <fullName evidence="3">Methyl-accepting chemotaxis sensory transducer</fullName>
    </submittedName>
</protein>
<dbReference type="RefSeq" id="WP_011469551.1">
    <property type="nucleotide sequence ID" value="NC_007912.1"/>
</dbReference>
<keyword evidence="1" id="KW-0812">Transmembrane</keyword>
<evidence type="ECO:0000256" key="1">
    <source>
        <dbReference type="SAM" id="Phobius"/>
    </source>
</evidence>
<feature type="domain" description="Lipoyl-binding" evidence="2">
    <location>
        <begin position="4"/>
        <end position="73"/>
    </location>
</feature>
<sequence>MTIEIKVPLLPESIEDGFISRIHAEPRKPVLKDDVLFDFETNKVVLEILAPEDGSMLEYVVKAGERLVASQLVGYFSVGAVLEPEVKPLGEFVQKEASVNAVNNQSANNVTLIAVTCFIFGAIIGAFVMELYG</sequence>
<evidence type="ECO:0000259" key="2">
    <source>
        <dbReference type="Pfam" id="PF00364"/>
    </source>
</evidence>
<dbReference type="SUPFAM" id="SSF51230">
    <property type="entry name" value="Single hybrid motif"/>
    <property type="match status" value="1"/>
</dbReference>
<dbReference type="Proteomes" id="UP000001947">
    <property type="component" value="Chromosome"/>
</dbReference>
<evidence type="ECO:0000313" key="3">
    <source>
        <dbReference type="EMBL" id="ABD82335.1"/>
    </source>
</evidence>
<accession>Q21G44</accession>
<keyword evidence="4" id="KW-1185">Reference proteome</keyword>
<dbReference type="KEGG" id="sde:Sde_3078"/>
<dbReference type="eggNOG" id="COG0508">
    <property type="taxonomic scope" value="Bacteria"/>
</dbReference>
<dbReference type="Gene3D" id="2.40.50.100">
    <property type="match status" value="1"/>
</dbReference>
<dbReference type="OrthoDB" id="6293210at2"/>
<reference evidence="3 4" key="1">
    <citation type="journal article" date="2008" name="PLoS Genet.">
        <title>Complete genome sequence of the complex carbohydrate-degrading marine bacterium, Saccharophagus degradans strain 2-40 T.</title>
        <authorList>
            <person name="Weiner R.M."/>
            <person name="Taylor L.E.II."/>
            <person name="Henrissat B."/>
            <person name="Hauser L."/>
            <person name="Land M."/>
            <person name="Coutinho P.M."/>
            <person name="Rancurel C."/>
            <person name="Saunders E.H."/>
            <person name="Longmire A.G."/>
            <person name="Zhang H."/>
            <person name="Bayer E.A."/>
            <person name="Gilbert H.J."/>
            <person name="Larimer F."/>
            <person name="Zhulin I.B."/>
            <person name="Ekborg N.A."/>
            <person name="Lamed R."/>
            <person name="Richardson P.M."/>
            <person name="Borovok I."/>
            <person name="Hutcheson S."/>
        </authorList>
    </citation>
    <scope>NUCLEOTIDE SEQUENCE [LARGE SCALE GENOMIC DNA]</scope>
    <source>
        <strain evidence="4">2-40 / ATCC 43961 / DSM 17024</strain>
    </source>
</reference>
<dbReference type="AlphaFoldDB" id="Q21G44"/>